<name>A0A915J111_ROMCU</name>
<protein>
    <submittedName>
        <fullName evidence="2">Uncharacterized protein</fullName>
    </submittedName>
</protein>
<dbReference type="AlphaFoldDB" id="A0A915J111"/>
<keyword evidence="1" id="KW-1185">Reference proteome</keyword>
<proteinExistence type="predicted"/>
<accession>A0A915J111</accession>
<sequence>ENKSVRSADGSTTDYYQCSKLKKLGAIHGRTIVRNNRLTNNPEAGHSELCAPIDKILGKILSEFYTQTTMSNESLEFIIWTNGSKGRSAIGPPIQRNKS</sequence>
<dbReference type="Proteomes" id="UP000887565">
    <property type="component" value="Unplaced"/>
</dbReference>
<evidence type="ECO:0000313" key="1">
    <source>
        <dbReference type="Proteomes" id="UP000887565"/>
    </source>
</evidence>
<dbReference type="WBParaSite" id="nRc.2.0.1.t19382-RA">
    <property type="protein sequence ID" value="nRc.2.0.1.t19382-RA"/>
    <property type="gene ID" value="nRc.2.0.1.g19382"/>
</dbReference>
<organism evidence="1 2">
    <name type="scientific">Romanomermis culicivorax</name>
    <name type="common">Nematode worm</name>
    <dbReference type="NCBI Taxonomy" id="13658"/>
    <lineage>
        <taxon>Eukaryota</taxon>
        <taxon>Metazoa</taxon>
        <taxon>Ecdysozoa</taxon>
        <taxon>Nematoda</taxon>
        <taxon>Enoplea</taxon>
        <taxon>Dorylaimia</taxon>
        <taxon>Mermithida</taxon>
        <taxon>Mermithoidea</taxon>
        <taxon>Mermithidae</taxon>
        <taxon>Romanomermis</taxon>
    </lineage>
</organism>
<reference evidence="2" key="1">
    <citation type="submission" date="2022-11" db="UniProtKB">
        <authorList>
            <consortium name="WormBaseParasite"/>
        </authorList>
    </citation>
    <scope>IDENTIFICATION</scope>
</reference>
<evidence type="ECO:0000313" key="2">
    <source>
        <dbReference type="WBParaSite" id="nRc.2.0.1.t19382-RA"/>
    </source>
</evidence>